<evidence type="ECO:0000313" key="4">
    <source>
        <dbReference type="Proteomes" id="UP000631114"/>
    </source>
</evidence>
<dbReference type="Proteomes" id="UP000631114">
    <property type="component" value="Unassembled WGS sequence"/>
</dbReference>
<keyword evidence="2" id="KW-0808">Transferase</keyword>
<dbReference type="GO" id="GO:0008168">
    <property type="term" value="F:methyltransferase activity"/>
    <property type="evidence" value="ECO:0007669"/>
    <property type="project" value="UniProtKB-UniRule"/>
</dbReference>
<sequence>MSALMKKMCWELLVIKNDIVNQVGAAIFRKPTSNECYEQRAENEPSLCKDFVDANAAWNVPLEACMQKIPVDASKRGSQWP</sequence>
<dbReference type="OrthoDB" id="1671556at2759"/>
<keyword evidence="4" id="KW-1185">Reference proteome</keyword>
<proteinExistence type="inferred from homology"/>
<protein>
    <recommendedName>
        <fullName evidence="2">Methyltransferase</fullName>
        <ecNumber evidence="2">2.1.1.-</ecNumber>
    </recommendedName>
</protein>
<keyword evidence="2" id="KW-0812">Transmembrane</keyword>
<gene>
    <name evidence="3" type="ORF">IFM89_033484</name>
</gene>
<keyword evidence="2" id="KW-0735">Signal-anchor</keyword>
<comment type="similarity">
    <text evidence="2">Belongs to the methyltransferase superfamily.</text>
</comment>
<dbReference type="GO" id="GO:0032259">
    <property type="term" value="P:methylation"/>
    <property type="evidence" value="ECO:0007669"/>
    <property type="project" value="UniProtKB-KW"/>
</dbReference>
<dbReference type="GO" id="GO:0016020">
    <property type="term" value="C:membrane"/>
    <property type="evidence" value="ECO:0007669"/>
    <property type="project" value="UniProtKB-SubCell"/>
</dbReference>
<dbReference type="AlphaFoldDB" id="A0A835HZH9"/>
<name>A0A835HZH9_9MAGN</name>
<evidence type="ECO:0000256" key="2">
    <source>
        <dbReference type="RuleBase" id="RU366043"/>
    </source>
</evidence>
<keyword evidence="1 2" id="KW-0489">Methyltransferase</keyword>
<dbReference type="GO" id="GO:0005802">
    <property type="term" value="C:trans-Golgi network"/>
    <property type="evidence" value="ECO:0007669"/>
    <property type="project" value="TreeGrafter"/>
</dbReference>
<keyword evidence="2" id="KW-0325">Glycoprotein</keyword>
<evidence type="ECO:0000313" key="3">
    <source>
        <dbReference type="EMBL" id="KAF9607277.1"/>
    </source>
</evidence>
<dbReference type="Pfam" id="PF03141">
    <property type="entry name" value="Methyltransf_29"/>
    <property type="match status" value="1"/>
</dbReference>
<accession>A0A835HZH9</accession>
<dbReference type="GO" id="GO:0005768">
    <property type="term" value="C:endosome"/>
    <property type="evidence" value="ECO:0007669"/>
    <property type="project" value="TreeGrafter"/>
</dbReference>
<dbReference type="PANTHER" id="PTHR10108:SF1130">
    <property type="entry name" value="METHYLTRANSFERASE PMT26-RELATED"/>
    <property type="match status" value="1"/>
</dbReference>
<reference evidence="3 4" key="1">
    <citation type="submission" date="2020-10" db="EMBL/GenBank/DDBJ databases">
        <title>The Coptis chinensis genome and diversification of protoberbering-type alkaloids.</title>
        <authorList>
            <person name="Wang B."/>
            <person name="Shu S."/>
            <person name="Song C."/>
            <person name="Liu Y."/>
        </authorList>
    </citation>
    <scope>NUCLEOTIDE SEQUENCE [LARGE SCALE GENOMIC DNA]</scope>
    <source>
        <strain evidence="3">HL-2020</strain>
        <tissue evidence="3">Leaf</tissue>
    </source>
</reference>
<comment type="subcellular location">
    <subcellularLocation>
        <location evidence="2">Membrane</location>
        <topology evidence="2">Single-pass type II membrane protein</topology>
    </subcellularLocation>
</comment>
<evidence type="ECO:0000256" key="1">
    <source>
        <dbReference type="ARBA" id="ARBA00022603"/>
    </source>
</evidence>
<dbReference type="InterPro" id="IPR004159">
    <property type="entry name" value="Put_SAM_MeTrfase"/>
</dbReference>
<dbReference type="PANTHER" id="PTHR10108">
    <property type="entry name" value="SAM-DEPENDENT METHYLTRANSFERASE"/>
    <property type="match status" value="1"/>
</dbReference>
<comment type="caution">
    <text evidence="3">The sequence shown here is derived from an EMBL/GenBank/DDBJ whole genome shotgun (WGS) entry which is preliminary data.</text>
</comment>
<organism evidence="3 4">
    <name type="scientific">Coptis chinensis</name>
    <dbReference type="NCBI Taxonomy" id="261450"/>
    <lineage>
        <taxon>Eukaryota</taxon>
        <taxon>Viridiplantae</taxon>
        <taxon>Streptophyta</taxon>
        <taxon>Embryophyta</taxon>
        <taxon>Tracheophyta</taxon>
        <taxon>Spermatophyta</taxon>
        <taxon>Magnoliopsida</taxon>
        <taxon>Ranunculales</taxon>
        <taxon>Ranunculaceae</taxon>
        <taxon>Coptidoideae</taxon>
        <taxon>Coptis</taxon>
    </lineage>
</organism>
<dbReference type="EMBL" id="JADFTS010000005">
    <property type="protein sequence ID" value="KAF9607277.1"/>
    <property type="molecule type" value="Genomic_DNA"/>
</dbReference>
<dbReference type="EC" id="2.1.1.-" evidence="2"/>